<organism evidence="5 6">
    <name type="scientific">Nocardia rhamnosiphila</name>
    <dbReference type="NCBI Taxonomy" id="426716"/>
    <lineage>
        <taxon>Bacteria</taxon>
        <taxon>Bacillati</taxon>
        <taxon>Actinomycetota</taxon>
        <taxon>Actinomycetes</taxon>
        <taxon>Mycobacteriales</taxon>
        <taxon>Nocardiaceae</taxon>
        <taxon>Nocardia</taxon>
    </lineage>
</organism>
<evidence type="ECO:0000256" key="1">
    <source>
        <dbReference type="ARBA" id="ARBA00023015"/>
    </source>
</evidence>
<dbReference type="Pfam" id="PF12840">
    <property type="entry name" value="HTH_20"/>
    <property type="match status" value="1"/>
</dbReference>
<dbReference type="InterPro" id="IPR051011">
    <property type="entry name" value="Metal_resp_trans_reg"/>
</dbReference>
<sequence>MTTLDSSIRAEQAEYVLVYAHDSSSHWSELPPPDLVDAASTALRMLSDPTRLRLLWLLSGDDELDVGSLADRVSLARPAVSQHLAKLELAGLVVRRRAGRRMLYRTRGGHVRRLLVETLNAAEHRVRGIPDHN</sequence>
<comment type="caution">
    <text evidence="5">The sequence shown here is derived from an EMBL/GenBank/DDBJ whole genome shotgun (WGS) entry which is preliminary data.</text>
</comment>
<reference evidence="5 6" key="1">
    <citation type="submission" date="2024-06" db="EMBL/GenBank/DDBJ databases">
        <title>The Natural Products Discovery Center: Release of the First 8490 Sequenced Strains for Exploring Actinobacteria Biosynthetic Diversity.</title>
        <authorList>
            <person name="Kalkreuter E."/>
            <person name="Kautsar S.A."/>
            <person name="Yang D."/>
            <person name="Bader C.D."/>
            <person name="Teijaro C.N."/>
            <person name="Fluegel L."/>
            <person name="Davis C.M."/>
            <person name="Simpson J.R."/>
            <person name="Lauterbach L."/>
            <person name="Steele A.D."/>
            <person name="Gui C."/>
            <person name="Meng S."/>
            <person name="Li G."/>
            <person name="Viehrig K."/>
            <person name="Ye F."/>
            <person name="Su P."/>
            <person name="Kiefer A.F."/>
            <person name="Nichols A."/>
            <person name="Cepeda A.J."/>
            <person name="Yan W."/>
            <person name="Fan B."/>
            <person name="Jiang Y."/>
            <person name="Adhikari A."/>
            <person name="Zheng C.-J."/>
            <person name="Schuster L."/>
            <person name="Cowan T.M."/>
            <person name="Smanski M.J."/>
            <person name="Chevrette M.G."/>
            <person name="De Carvalho L.P.S."/>
            <person name="Shen B."/>
        </authorList>
    </citation>
    <scope>NUCLEOTIDE SEQUENCE [LARGE SCALE GENOMIC DNA]</scope>
    <source>
        <strain evidence="5 6">NPDC019708</strain>
    </source>
</reference>
<evidence type="ECO:0000259" key="4">
    <source>
        <dbReference type="PROSITE" id="PS50987"/>
    </source>
</evidence>
<dbReference type="SUPFAM" id="SSF46785">
    <property type="entry name" value="Winged helix' DNA-binding domain"/>
    <property type="match status" value="1"/>
</dbReference>
<dbReference type="PANTHER" id="PTHR43132:SF8">
    <property type="entry name" value="HTH-TYPE TRANSCRIPTIONAL REGULATOR KMTR"/>
    <property type="match status" value="1"/>
</dbReference>
<evidence type="ECO:0000256" key="3">
    <source>
        <dbReference type="ARBA" id="ARBA00023163"/>
    </source>
</evidence>
<dbReference type="Gene3D" id="1.10.10.10">
    <property type="entry name" value="Winged helix-like DNA-binding domain superfamily/Winged helix DNA-binding domain"/>
    <property type="match status" value="1"/>
</dbReference>
<evidence type="ECO:0000313" key="5">
    <source>
        <dbReference type="EMBL" id="MEU1951728.1"/>
    </source>
</evidence>
<feature type="domain" description="HTH arsR-type" evidence="4">
    <location>
        <begin position="31"/>
        <end position="126"/>
    </location>
</feature>
<dbReference type="RefSeq" id="WP_356953714.1">
    <property type="nucleotide sequence ID" value="NZ_JBEYBD010000001.1"/>
</dbReference>
<accession>A0ABV2WLI2</accession>
<dbReference type="PANTHER" id="PTHR43132">
    <property type="entry name" value="ARSENICAL RESISTANCE OPERON REPRESSOR ARSR-RELATED"/>
    <property type="match status" value="1"/>
</dbReference>
<proteinExistence type="predicted"/>
<dbReference type="CDD" id="cd00090">
    <property type="entry name" value="HTH_ARSR"/>
    <property type="match status" value="1"/>
</dbReference>
<dbReference type="SMART" id="SM00418">
    <property type="entry name" value="HTH_ARSR"/>
    <property type="match status" value="1"/>
</dbReference>
<dbReference type="PRINTS" id="PR00778">
    <property type="entry name" value="HTHARSR"/>
</dbReference>
<dbReference type="InterPro" id="IPR036390">
    <property type="entry name" value="WH_DNA-bd_sf"/>
</dbReference>
<dbReference type="EMBL" id="JBEYBF010000004">
    <property type="protein sequence ID" value="MEU1951728.1"/>
    <property type="molecule type" value="Genomic_DNA"/>
</dbReference>
<dbReference type="InterPro" id="IPR001845">
    <property type="entry name" value="HTH_ArsR_DNA-bd_dom"/>
</dbReference>
<keyword evidence="1" id="KW-0805">Transcription regulation</keyword>
<evidence type="ECO:0000256" key="2">
    <source>
        <dbReference type="ARBA" id="ARBA00023125"/>
    </source>
</evidence>
<name>A0ABV2WLI2_9NOCA</name>
<keyword evidence="3" id="KW-0804">Transcription</keyword>
<protein>
    <submittedName>
        <fullName evidence="5">Metalloregulator ArsR/SmtB family transcription factor</fullName>
    </submittedName>
</protein>
<keyword evidence="2" id="KW-0238">DNA-binding</keyword>
<dbReference type="NCBIfam" id="NF033788">
    <property type="entry name" value="HTH_metalloreg"/>
    <property type="match status" value="1"/>
</dbReference>
<dbReference type="PROSITE" id="PS50987">
    <property type="entry name" value="HTH_ARSR_2"/>
    <property type="match status" value="1"/>
</dbReference>
<evidence type="ECO:0000313" key="6">
    <source>
        <dbReference type="Proteomes" id="UP001550628"/>
    </source>
</evidence>
<keyword evidence="6" id="KW-1185">Reference proteome</keyword>
<dbReference type="InterPro" id="IPR011991">
    <property type="entry name" value="ArsR-like_HTH"/>
</dbReference>
<dbReference type="Proteomes" id="UP001550628">
    <property type="component" value="Unassembled WGS sequence"/>
</dbReference>
<dbReference type="InterPro" id="IPR036388">
    <property type="entry name" value="WH-like_DNA-bd_sf"/>
</dbReference>
<gene>
    <name evidence="5" type="ORF">ABZ510_07680</name>
</gene>